<gene>
    <name evidence="2" type="ORF">SEVIR_1G311950v2</name>
</gene>
<dbReference type="AlphaFoldDB" id="A0A4U6WFE0"/>
<evidence type="ECO:0000313" key="2">
    <source>
        <dbReference type="EMBL" id="TKW41392.1"/>
    </source>
</evidence>
<dbReference type="EMBL" id="CM016552">
    <property type="protein sequence ID" value="TKW41392.1"/>
    <property type="molecule type" value="Genomic_DNA"/>
</dbReference>
<name>A0A4U6WFE0_SETVI</name>
<keyword evidence="3" id="KW-1185">Reference proteome</keyword>
<feature type="compositionally biased region" description="Basic and acidic residues" evidence="1">
    <location>
        <begin position="65"/>
        <end position="84"/>
    </location>
</feature>
<proteinExistence type="predicted"/>
<evidence type="ECO:0000256" key="1">
    <source>
        <dbReference type="SAM" id="MobiDB-lite"/>
    </source>
</evidence>
<dbReference type="Proteomes" id="UP000298652">
    <property type="component" value="Chromosome 1"/>
</dbReference>
<sequence length="132" mass="15085">MAAILWRKKLVLHRSLAGVSIGISQNPIIPSQFRASKGIPSASRRRAKTRRRQTLAGRRSHRAPKRDNSATLRRPEEAGGRRSSKKENPFLLVFLYSRFLSIDDERALIFANIFSFGGHWNKSLKKWRGGFL</sequence>
<reference evidence="2" key="1">
    <citation type="submission" date="2019-03" db="EMBL/GenBank/DDBJ databases">
        <title>WGS assembly of Setaria viridis.</title>
        <authorList>
            <person name="Huang P."/>
            <person name="Jenkins J."/>
            <person name="Grimwood J."/>
            <person name="Barry K."/>
            <person name="Healey A."/>
            <person name="Mamidi S."/>
            <person name="Sreedasyam A."/>
            <person name="Shu S."/>
            <person name="Feldman M."/>
            <person name="Wu J."/>
            <person name="Yu Y."/>
            <person name="Chen C."/>
            <person name="Johnson J."/>
            <person name="Rokhsar D."/>
            <person name="Baxter I."/>
            <person name="Schmutz J."/>
            <person name="Brutnell T."/>
            <person name="Kellogg E."/>
        </authorList>
    </citation>
    <scope>NUCLEOTIDE SEQUENCE [LARGE SCALE GENOMIC DNA]</scope>
</reference>
<feature type="region of interest" description="Disordered" evidence="1">
    <location>
        <begin position="34"/>
        <end position="84"/>
    </location>
</feature>
<accession>A0A4U6WFE0</accession>
<organism evidence="2 3">
    <name type="scientific">Setaria viridis</name>
    <name type="common">Green bristlegrass</name>
    <name type="synonym">Setaria italica subsp. viridis</name>
    <dbReference type="NCBI Taxonomy" id="4556"/>
    <lineage>
        <taxon>Eukaryota</taxon>
        <taxon>Viridiplantae</taxon>
        <taxon>Streptophyta</taxon>
        <taxon>Embryophyta</taxon>
        <taxon>Tracheophyta</taxon>
        <taxon>Spermatophyta</taxon>
        <taxon>Magnoliopsida</taxon>
        <taxon>Liliopsida</taxon>
        <taxon>Poales</taxon>
        <taxon>Poaceae</taxon>
        <taxon>PACMAD clade</taxon>
        <taxon>Panicoideae</taxon>
        <taxon>Panicodae</taxon>
        <taxon>Paniceae</taxon>
        <taxon>Cenchrinae</taxon>
        <taxon>Setaria</taxon>
    </lineage>
</organism>
<dbReference type="Gramene" id="TKW41392">
    <property type="protein sequence ID" value="TKW41392"/>
    <property type="gene ID" value="SEVIR_1G311950v2"/>
</dbReference>
<feature type="compositionally biased region" description="Basic residues" evidence="1">
    <location>
        <begin position="43"/>
        <end position="64"/>
    </location>
</feature>
<protein>
    <submittedName>
        <fullName evidence="2">Uncharacterized protein</fullName>
    </submittedName>
</protein>
<evidence type="ECO:0000313" key="3">
    <source>
        <dbReference type="Proteomes" id="UP000298652"/>
    </source>
</evidence>